<evidence type="ECO:0000256" key="5">
    <source>
        <dbReference type="ARBA" id="ARBA00023004"/>
    </source>
</evidence>
<dbReference type="PROSITE" id="PS51918">
    <property type="entry name" value="RADICAL_SAM"/>
    <property type="match status" value="1"/>
</dbReference>
<keyword evidence="2" id="KW-0004">4Fe-4S</keyword>
<dbReference type="SUPFAM" id="SSF102114">
    <property type="entry name" value="Radical SAM enzymes"/>
    <property type="match status" value="1"/>
</dbReference>
<evidence type="ECO:0000256" key="1">
    <source>
        <dbReference type="ARBA" id="ARBA00001966"/>
    </source>
</evidence>
<dbReference type="InterPro" id="IPR007197">
    <property type="entry name" value="rSAM"/>
</dbReference>
<dbReference type="PROSITE" id="PS01305">
    <property type="entry name" value="MOAA_NIFB_PQQE"/>
    <property type="match status" value="1"/>
</dbReference>
<comment type="similarity">
    <text evidence="7">Belongs to the radical SAM superfamily. Anaerobic sulfatase-maturating enzyme family.</text>
</comment>
<keyword evidence="5" id="KW-0408">Iron</keyword>
<dbReference type="GO" id="GO:0016491">
    <property type="term" value="F:oxidoreductase activity"/>
    <property type="evidence" value="ECO:0007669"/>
    <property type="project" value="InterPro"/>
</dbReference>
<dbReference type="InterPro" id="IPR023867">
    <property type="entry name" value="Sulphatase_maturase_rSAM"/>
</dbReference>
<evidence type="ECO:0000256" key="4">
    <source>
        <dbReference type="ARBA" id="ARBA00022723"/>
    </source>
</evidence>
<evidence type="ECO:0000256" key="3">
    <source>
        <dbReference type="ARBA" id="ARBA00022691"/>
    </source>
</evidence>
<dbReference type="CDD" id="cd01335">
    <property type="entry name" value="Radical_SAM"/>
    <property type="match status" value="1"/>
</dbReference>
<dbReference type="GO" id="GO:0051539">
    <property type="term" value="F:4 iron, 4 sulfur cluster binding"/>
    <property type="evidence" value="ECO:0007669"/>
    <property type="project" value="UniProtKB-KW"/>
</dbReference>
<evidence type="ECO:0000256" key="6">
    <source>
        <dbReference type="ARBA" id="ARBA00023014"/>
    </source>
</evidence>
<dbReference type="AlphaFoldDB" id="A0A371AV16"/>
<organism evidence="9 10">
    <name type="scientific">Anaerosacchariphilus polymeriproducens</name>
    <dbReference type="NCBI Taxonomy" id="1812858"/>
    <lineage>
        <taxon>Bacteria</taxon>
        <taxon>Bacillati</taxon>
        <taxon>Bacillota</taxon>
        <taxon>Clostridia</taxon>
        <taxon>Lachnospirales</taxon>
        <taxon>Lachnospiraceae</taxon>
        <taxon>Anaerosacchariphilus</taxon>
    </lineage>
</organism>
<evidence type="ECO:0000313" key="10">
    <source>
        <dbReference type="Proteomes" id="UP000255036"/>
    </source>
</evidence>
<dbReference type="EMBL" id="QRCT01000026">
    <property type="protein sequence ID" value="RDU23424.1"/>
    <property type="molecule type" value="Genomic_DNA"/>
</dbReference>
<protein>
    <submittedName>
        <fullName evidence="9">Radical SAM protein</fullName>
    </submittedName>
</protein>
<evidence type="ECO:0000259" key="8">
    <source>
        <dbReference type="PROSITE" id="PS51918"/>
    </source>
</evidence>
<dbReference type="Proteomes" id="UP000255036">
    <property type="component" value="Unassembled WGS sequence"/>
</dbReference>
<comment type="cofactor">
    <cofactor evidence="1">
        <name>[4Fe-4S] cluster</name>
        <dbReference type="ChEBI" id="CHEBI:49883"/>
    </cofactor>
</comment>
<evidence type="ECO:0000313" key="9">
    <source>
        <dbReference type="EMBL" id="RDU23424.1"/>
    </source>
</evidence>
<dbReference type="SFLD" id="SFLDG01384">
    <property type="entry name" value="thioether_bond_formation_requi"/>
    <property type="match status" value="1"/>
</dbReference>
<accession>A0A371AV16</accession>
<dbReference type="Pfam" id="PF04055">
    <property type="entry name" value="Radical_SAM"/>
    <property type="match status" value="1"/>
</dbReference>
<dbReference type="SFLD" id="SFLDS00029">
    <property type="entry name" value="Radical_SAM"/>
    <property type="match status" value="1"/>
</dbReference>
<feature type="domain" description="Radical SAM core" evidence="8">
    <location>
        <begin position="77"/>
        <end position="312"/>
    </location>
</feature>
<comment type="caution">
    <text evidence="9">The sequence shown here is derived from an EMBL/GenBank/DDBJ whole genome shotgun (WGS) entry which is preliminary data.</text>
</comment>
<reference evidence="9 10" key="1">
    <citation type="submission" date="2018-07" db="EMBL/GenBank/DDBJ databases">
        <title>Anaerosacharophilus polymeroproducens gen. nov. sp. nov., an anaerobic bacterium isolated from salt field.</title>
        <authorList>
            <person name="Kim W."/>
            <person name="Yang S.-H."/>
            <person name="Oh J."/>
            <person name="Lee J.-H."/>
            <person name="Kwon K.K."/>
        </authorList>
    </citation>
    <scope>NUCLEOTIDE SEQUENCE [LARGE SCALE GENOMIC DNA]</scope>
    <source>
        <strain evidence="9 10">MCWD5</strain>
    </source>
</reference>
<evidence type="ECO:0000256" key="7">
    <source>
        <dbReference type="ARBA" id="ARBA00023601"/>
    </source>
</evidence>
<dbReference type="InterPro" id="IPR058240">
    <property type="entry name" value="rSAM_sf"/>
</dbReference>
<sequence>MSLYKLLETKSKQYIYDAYENELVELPKRIFNIIKNERNNDIYQKFINENKLRDIYQEDFITFKSPLEDHVYRWIIENKQKTLIISLTEECNMRCEYCTNYKKDREGHQPQQMSKSMLEKAIDQFMIHSKESKEITISFYGGEPLLQFDLVQHAVDYANNNHFGQNILYLITTNGLFLEKQEICDYLIENDFFITVSLDGPERIHDRYRIDKNGEPTYKRIMDNLRKIKRTNLNYFKTKISYNAVAAPPCQSELLKEFFEDCKVNIFELQPTDYFKEKYLIENKEEREPLVGVRKGTKQEGVKKIHNRLQLKSHEISNPCSFCFPYLKKIYLKVDGELLVCEKVKEEVLEFEIGDVYHWIDYEKLNRFLNKTLDVFEKNCSKCWAVRICPVCYLKQGSIDYNGEYCNRIRNQAAKDFVEYLSLIEKGDHDINLNNNFSFIG</sequence>
<dbReference type="RefSeq" id="WP_115481941.1">
    <property type="nucleotide sequence ID" value="NZ_QRCT01000026.1"/>
</dbReference>
<name>A0A371AV16_9FIRM</name>
<dbReference type="InterPro" id="IPR000385">
    <property type="entry name" value="MoaA_NifB_PqqE_Fe-S-bd_CS"/>
</dbReference>
<evidence type="ECO:0000256" key="2">
    <source>
        <dbReference type="ARBA" id="ARBA00022485"/>
    </source>
</evidence>
<keyword evidence="4" id="KW-0479">Metal-binding</keyword>
<dbReference type="InterPro" id="IPR013785">
    <property type="entry name" value="Aldolase_TIM"/>
</dbReference>
<proteinExistence type="inferred from homology"/>
<dbReference type="SFLD" id="SFLDG01386">
    <property type="entry name" value="main_SPASM_domain-containing"/>
    <property type="match status" value="1"/>
</dbReference>
<dbReference type="Gene3D" id="3.20.20.70">
    <property type="entry name" value="Aldolase class I"/>
    <property type="match status" value="1"/>
</dbReference>
<dbReference type="OrthoDB" id="1994517at2"/>
<dbReference type="PANTHER" id="PTHR43273:SF3">
    <property type="entry name" value="ANAEROBIC SULFATASE-MATURATING ENZYME HOMOLOG ASLB-RELATED"/>
    <property type="match status" value="1"/>
</dbReference>
<keyword evidence="10" id="KW-1185">Reference proteome</keyword>
<dbReference type="SFLD" id="SFLDG01067">
    <property type="entry name" value="SPASM/twitch_domain_containing"/>
    <property type="match status" value="1"/>
</dbReference>
<gene>
    <name evidence="9" type="ORF">DWV06_09460</name>
</gene>
<dbReference type="GO" id="GO:0046872">
    <property type="term" value="F:metal ion binding"/>
    <property type="evidence" value="ECO:0007669"/>
    <property type="project" value="UniProtKB-KW"/>
</dbReference>
<keyword evidence="3" id="KW-0949">S-adenosyl-L-methionine</keyword>
<keyword evidence="6" id="KW-0411">Iron-sulfur</keyword>
<dbReference type="PANTHER" id="PTHR43273">
    <property type="entry name" value="ANAEROBIC SULFATASE-MATURATING ENZYME HOMOLOG ASLB-RELATED"/>
    <property type="match status" value="1"/>
</dbReference>